<evidence type="ECO:0008006" key="3">
    <source>
        <dbReference type="Google" id="ProtNLM"/>
    </source>
</evidence>
<name>A0A286RKQ1_9BACT</name>
<dbReference type="AlphaFoldDB" id="A0A286RKQ1"/>
<evidence type="ECO:0000313" key="1">
    <source>
        <dbReference type="EMBL" id="ASV76522.1"/>
    </source>
</evidence>
<dbReference type="RefSeq" id="WP_095416289.1">
    <property type="nucleotide sequence ID" value="NZ_CP018477.1"/>
</dbReference>
<proteinExistence type="predicted"/>
<dbReference type="InterPro" id="IPR017850">
    <property type="entry name" value="Alkaline_phosphatase_core_sf"/>
</dbReference>
<evidence type="ECO:0000313" key="2">
    <source>
        <dbReference type="Proteomes" id="UP000215086"/>
    </source>
</evidence>
<protein>
    <recommendedName>
        <fullName evidence="3">DUF1501 domain-containing protein</fullName>
    </recommendedName>
</protein>
<gene>
    <name evidence="1" type="ORF">THTE_3921</name>
</gene>
<reference evidence="1 2" key="1">
    <citation type="journal article" name="Front. Microbiol.">
        <title>Sugar Metabolism of the First Thermophilic Planctomycete Thermogutta terrifontis: Comparative Genomic and Transcriptomic Approaches.</title>
        <authorList>
            <person name="Elcheninov A.G."/>
            <person name="Menzel P."/>
            <person name="Gudbergsdottir S.R."/>
            <person name="Slesarev A.I."/>
            <person name="Kadnikov V.V."/>
            <person name="Krogh A."/>
            <person name="Bonch-Osmolovskaya E.A."/>
            <person name="Peng X."/>
            <person name="Kublanov I.V."/>
        </authorList>
    </citation>
    <scope>NUCLEOTIDE SEQUENCE [LARGE SCALE GENOMIC DNA]</scope>
    <source>
        <strain evidence="1 2">R1</strain>
    </source>
</reference>
<dbReference type="InterPro" id="IPR010869">
    <property type="entry name" value="DUF1501"/>
</dbReference>
<dbReference type="KEGG" id="ttf:THTE_3921"/>
<dbReference type="SUPFAM" id="SSF53649">
    <property type="entry name" value="Alkaline phosphatase-like"/>
    <property type="match status" value="1"/>
</dbReference>
<dbReference type="OrthoDB" id="127333at2"/>
<sequence>MVKDERLTETRVSRREVLRHGVYGAGGMLLGSTLAKSIGALEAASPTAPKIEPKAKSIIQIFLWGGMSHNDTWDPKPGTGRDYLGEFTDVIETNVPGIQLSGLFPKLAKQADKFSLIRSMTHGNNGHETAAYIMQTGHLPGERLAYPSIGAVFAYFKGKDYKGIIPPYVVLTRSPGRFSEEGFLGPNYKSFATGGDPNATRFEVEGVVARGITDDRQKARRELLDKLNTFGRLVVDHPEIALAEESKRTAYELILGPGREVFDLSKEDPKLRDAYGRHTFGQCCLVARRLVEAGVPYIVINYPGGWDTHSNHFATMRRQCPQLDEGLAMLLQDLHDRGLLETTLVWCTGEFGRTPKVSWEPPWNGGRHHYGNVFTVLVAGGGFKGGRVVGASDEVGAAVKERPVYPVDLLGTIYALGGIDYTAKLPHPEGLDAPVLPEPNDRVKSAGLLTELIA</sequence>
<dbReference type="PANTHER" id="PTHR43737:SF1">
    <property type="entry name" value="DUF1501 DOMAIN-CONTAINING PROTEIN"/>
    <property type="match status" value="1"/>
</dbReference>
<accession>A0A286RKQ1</accession>
<dbReference type="PANTHER" id="PTHR43737">
    <property type="entry name" value="BLL7424 PROTEIN"/>
    <property type="match status" value="1"/>
</dbReference>
<keyword evidence="2" id="KW-1185">Reference proteome</keyword>
<dbReference type="Pfam" id="PF07394">
    <property type="entry name" value="DUF1501"/>
    <property type="match status" value="1"/>
</dbReference>
<dbReference type="Gene3D" id="3.40.720.10">
    <property type="entry name" value="Alkaline Phosphatase, subunit A"/>
    <property type="match status" value="1"/>
</dbReference>
<organism evidence="1 2">
    <name type="scientific">Thermogutta terrifontis</name>
    <dbReference type="NCBI Taxonomy" id="1331910"/>
    <lineage>
        <taxon>Bacteria</taxon>
        <taxon>Pseudomonadati</taxon>
        <taxon>Planctomycetota</taxon>
        <taxon>Planctomycetia</taxon>
        <taxon>Pirellulales</taxon>
        <taxon>Thermoguttaceae</taxon>
        <taxon>Thermogutta</taxon>
    </lineage>
</organism>
<dbReference type="EMBL" id="CP018477">
    <property type="protein sequence ID" value="ASV76522.1"/>
    <property type="molecule type" value="Genomic_DNA"/>
</dbReference>
<dbReference type="Proteomes" id="UP000215086">
    <property type="component" value="Chromosome"/>
</dbReference>